<dbReference type="Proteomes" id="UP000828941">
    <property type="component" value="Chromosome 3"/>
</dbReference>
<organism evidence="1 2">
    <name type="scientific">Bauhinia variegata</name>
    <name type="common">Purple orchid tree</name>
    <name type="synonym">Phanera variegata</name>
    <dbReference type="NCBI Taxonomy" id="167791"/>
    <lineage>
        <taxon>Eukaryota</taxon>
        <taxon>Viridiplantae</taxon>
        <taxon>Streptophyta</taxon>
        <taxon>Embryophyta</taxon>
        <taxon>Tracheophyta</taxon>
        <taxon>Spermatophyta</taxon>
        <taxon>Magnoliopsida</taxon>
        <taxon>eudicotyledons</taxon>
        <taxon>Gunneridae</taxon>
        <taxon>Pentapetalae</taxon>
        <taxon>rosids</taxon>
        <taxon>fabids</taxon>
        <taxon>Fabales</taxon>
        <taxon>Fabaceae</taxon>
        <taxon>Cercidoideae</taxon>
        <taxon>Cercideae</taxon>
        <taxon>Bauhiniinae</taxon>
        <taxon>Bauhinia</taxon>
    </lineage>
</organism>
<evidence type="ECO:0000313" key="1">
    <source>
        <dbReference type="EMBL" id="KAI4352731.1"/>
    </source>
</evidence>
<comment type="caution">
    <text evidence="1">The sequence shown here is derived from an EMBL/GenBank/DDBJ whole genome shotgun (WGS) entry which is preliminary data.</text>
</comment>
<protein>
    <submittedName>
        <fullName evidence="1">Uncharacterized protein</fullName>
    </submittedName>
</protein>
<keyword evidence="2" id="KW-1185">Reference proteome</keyword>
<evidence type="ECO:0000313" key="2">
    <source>
        <dbReference type="Proteomes" id="UP000828941"/>
    </source>
</evidence>
<proteinExistence type="predicted"/>
<accession>A0ACB9PW12</accession>
<gene>
    <name evidence="1" type="ORF">L6164_006952</name>
</gene>
<dbReference type="EMBL" id="CM039428">
    <property type="protein sequence ID" value="KAI4352731.1"/>
    <property type="molecule type" value="Genomic_DNA"/>
</dbReference>
<reference evidence="1 2" key="1">
    <citation type="journal article" date="2022" name="DNA Res.">
        <title>Chromosomal-level genome assembly of the orchid tree Bauhinia variegata (Leguminosae; Cercidoideae) supports the allotetraploid origin hypothesis of Bauhinia.</title>
        <authorList>
            <person name="Zhong Y."/>
            <person name="Chen Y."/>
            <person name="Zheng D."/>
            <person name="Pang J."/>
            <person name="Liu Y."/>
            <person name="Luo S."/>
            <person name="Meng S."/>
            <person name="Qian L."/>
            <person name="Wei D."/>
            <person name="Dai S."/>
            <person name="Zhou R."/>
        </authorList>
    </citation>
    <scope>NUCLEOTIDE SEQUENCE [LARGE SCALE GENOMIC DNA]</scope>
    <source>
        <strain evidence="1">BV-YZ2020</strain>
    </source>
</reference>
<sequence length="563" mass="60536">MVPAVTTSSNSNLVSCSTSLFHKKLSFRTPRVRLSSSREISLAKAIHIQENSIERNTATSITENLISSPNSQIHQQNSLTPLVSALKASADQNTASFHFPGHNRGHAAPASLTQLIGLKPYIHDLPELPELDNLFCPQGPILEAQAQAAKLFGSSQTWFLVGGTTCGIQAAIMATCSPGQFLILPRNSHLSAVSAMVLSGAQPKYIIPEYNNDWDIAGGVTPLQILEAIKELEREGHKAAAVLVTSPTYHGVCSNLSEISVLCHSHKIPLIVDEAHGAHLGFHSKLPNSALQQGADLAIQSTHKVLCSLTQSSMLHMSGNIIDKDRISRCLQTLQTTSPSYLLLASLDAARAQLSESRDTVFNQAIELASEAKYLLKNIPGISVLSNSSFPNFPSIDPLRLTIGFWQLGLSGYEADEVLYRDHGIVCELVGNRSVTYAFNLGTCRDHVQRLVSGISHLSATCSSVQQPEDRGITSYAPFHDITMSLIPRDAFFASKRKVTLGESLGGISGELICPYPPGIPVLIPGEVITSKALDYLLHVRSKGADISGASDPSLSSIVVCNL</sequence>
<name>A0ACB9PW12_BAUVA</name>